<sequence length="315" mass="35563">MKVLLISLLAYTAGIFSNLGEASPSHQLDDRGNDPKLTSRACADAPYVFATFTADNENDHNEKDMLQIYTSDNGINFELYAKDAWGGVGIEHEIRDPSIIKLDNMYYICYSSGDKDAFGFISSQNLKDWNFVKKVPVNKQGSKRVWAPEWFKDPKDGSINVIVSIETDDDGFAPYILTSTGKAGEFTDAEALKLHNYGNGGGQPHIDMFIVHVASDTATPYHAFMKNEDEKHIEHLTSSSLKGTWEYRQTNDFAGWEHQEGPALTTLPDGKWILWMDNYHGNFGYATSDDLYKWSQKIDMPSHNKQFRHGTVIRQ</sequence>
<proteinExistence type="predicted"/>
<reference evidence="1 2" key="1">
    <citation type="journal article" date="2022" name="New Phytol.">
        <title>Ecological generalism drives hyperdiversity of secondary metabolite gene clusters in xylarialean endophytes.</title>
        <authorList>
            <person name="Franco M.E.E."/>
            <person name="Wisecaver J.H."/>
            <person name="Arnold A.E."/>
            <person name="Ju Y.M."/>
            <person name="Slot J.C."/>
            <person name="Ahrendt S."/>
            <person name="Moore L.P."/>
            <person name="Eastman K.E."/>
            <person name="Scott K."/>
            <person name="Konkel Z."/>
            <person name="Mondo S.J."/>
            <person name="Kuo A."/>
            <person name="Hayes R.D."/>
            <person name="Haridas S."/>
            <person name="Andreopoulos B."/>
            <person name="Riley R."/>
            <person name="LaButti K."/>
            <person name="Pangilinan J."/>
            <person name="Lipzen A."/>
            <person name="Amirebrahimi M."/>
            <person name="Yan J."/>
            <person name="Adam C."/>
            <person name="Keymanesh K."/>
            <person name="Ng V."/>
            <person name="Louie K."/>
            <person name="Northen T."/>
            <person name="Drula E."/>
            <person name="Henrissat B."/>
            <person name="Hsieh H.M."/>
            <person name="Youens-Clark K."/>
            <person name="Lutzoni F."/>
            <person name="Miadlikowska J."/>
            <person name="Eastwood D.C."/>
            <person name="Hamelin R.C."/>
            <person name="Grigoriev I.V."/>
            <person name="U'Ren J.M."/>
        </authorList>
    </citation>
    <scope>NUCLEOTIDE SEQUENCE [LARGE SCALE GENOMIC DNA]</scope>
    <source>
        <strain evidence="1 2">ER1909</strain>
    </source>
</reference>
<organism evidence="1 2">
    <name type="scientific">Hypoxylon rubiginosum</name>
    <dbReference type="NCBI Taxonomy" id="110542"/>
    <lineage>
        <taxon>Eukaryota</taxon>
        <taxon>Fungi</taxon>
        <taxon>Dikarya</taxon>
        <taxon>Ascomycota</taxon>
        <taxon>Pezizomycotina</taxon>
        <taxon>Sordariomycetes</taxon>
        <taxon>Xylariomycetidae</taxon>
        <taxon>Xylariales</taxon>
        <taxon>Hypoxylaceae</taxon>
        <taxon>Hypoxylon</taxon>
    </lineage>
</organism>
<comment type="caution">
    <text evidence="1">The sequence shown here is derived from an EMBL/GenBank/DDBJ whole genome shotgun (WGS) entry which is preliminary data.</text>
</comment>
<dbReference type="EMBL" id="MU394312">
    <property type="protein sequence ID" value="KAI6086762.1"/>
    <property type="molecule type" value="Genomic_DNA"/>
</dbReference>
<name>A0ACC0D1W9_9PEZI</name>
<keyword evidence="1" id="KW-0378">Hydrolase</keyword>
<protein>
    <submittedName>
        <fullName evidence="1">Glycoside hydrolase family 43 protein</fullName>
    </submittedName>
</protein>
<dbReference type="Proteomes" id="UP001497680">
    <property type="component" value="Unassembled WGS sequence"/>
</dbReference>
<gene>
    <name evidence="1" type="ORF">F4821DRAFT_278298</name>
</gene>
<evidence type="ECO:0000313" key="2">
    <source>
        <dbReference type="Proteomes" id="UP001497680"/>
    </source>
</evidence>
<keyword evidence="2" id="KW-1185">Reference proteome</keyword>
<accession>A0ACC0D1W9</accession>
<evidence type="ECO:0000313" key="1">
    <source>
        <dbReference type="EMBL" id="KAI6086762.1"/>
    </source>
</evidence>